<evidence type="ECO:0000256" key="2">
    <source>
        <dbReference type="ARBA" id="ARBA00005017"/>
    </source>
</evidence>
<gene>
    <name evidence="18" type="ORF">CRENBAI_024302</name>
</gene>
<keyword evidence="13" id="KW-0756">Sterol biosynthesis</keyword>
<keyword evidence="5" id="KW-0444">Lipid biosynthesis</keyword>
<evidence type="ECO:0000256" key="3">
    <source>
        <dbReference type="ARBA" id="ARBA00012958"/>
    </source>
</evidence>
<reference evidence="18 19" key="1">
    <citation type="submission" date="2021-06" db="EMBL/GenBank/DDBJ databases">
        <authorList>
            <person name="Palmer J.M."/>
        </authorList>
    </citation>
    <scope>NUCLEOTIDE SEQUENCE [LARGE SCALE GENOMIC DNA]</scope>
    <source>
        <strain evidence="18 19">MEX-2019</strain>
        <tissue evidence="18">Muscle</tissue>
    </source>
</reference>
<evidence type="ECO:0000256" key="8">
    <source>
        <dbReference type="ARBA" id="ARBA00022741"/>
    </source>
</evidence>
<evidence type="ECO:0000256" key="13">
    <source>
        <dbReference type="ARBA" id="ARBA00023011"/>
    </source>
</evidence>
<dbReference type="AlphaFoldDB" id="A0AAV9S9L0"/>
<evidence type="ECO:0000256" key="14">
    <source>
        <dbReference type="ARBA" id="ARBA00023098"/>
    </source>
</evidence>
<dbReference type="Proteomes" id="UP001311232">
    <property type="component" value="Unassembled WGS sequence"/>
</dbReference>
<dbReference type="GO" id="GO:0004631">
    <property type="term" value="F:phosphomevalonate kinase activity"/>
    <property type="evidence" value="ECO:0007669"/>
    <property type="project" value="UniProtKB-EC"/>
</dbReference>
<dbReference type="PANTHER" id="PTHR13101:SF1">
    <property type="entry name" value="PHOSPHOMEVALONATE KINASE"/>
    <property type="match status" value="1"/>
</dbReference>
<keyword evidence="16" id="KW-0753">Steroid metabolism</keyword>
<evidence type="ECO:0000256" key="9">
    <source>
        <dbReference type="ARBA" id="ARBA00022777"/>
    </source>
</evidence>
<sequence length="275" mass="31210">MEEVGDPPDLLVHDDAWLISWFRLSRTIILELCMELASVLHLPLFHQHSLEPVPGHDFELVTRVSTNAKRFQSENSGSSRARQNIWFFCANRNATSGRVGAADNRSNNLGSEVCCILRLSGHLKQQYAQEHNLDLDQLLGPGPYKELYRADMIRWGENRRNQDSGFFCRLATSGAHKPVWVVSDARRLSDLQWFWSEFPRQTRSIRVQCSEETRVQRGWSFTPGVDDAESECGLDSGVEFDWIITNEADAPSLDEQLQPILKAAQEAASLVRADP</sequence>
<keyword evidence="12" id="KW-0752">Steroid biosynthesis</keyword>
<accession>A0AAV9S9L0</accession>
<dbReference type="Pfam" id="PF04275">
    <property type="entry name" value="P-mevalo_kinase"/>
    <property type="match status" value="1"/>
</dbReference>
<evidence type="ECO:0000256" key="12">
    <source>
        <dbReference type="ARBA" id="ARBA00022955"/>
    </source>
</evidence>
<protein>
    <recommendedName>
        <fullName evidence="17">Phosphomevalonate kinase</fullName>
        <ecNumber evidence="3">2.7.4.2</ecNumber>
    </recommendedName>
</protein>
<keyword evidence="6" id="KW-0153">Cholesterol metabolism</keyword>
<dbReference type="GO" id="GO:0005829">
    <property type="term" value="C:cytosol"/>
    <property type="evidence" value="ECO:0007669"/>
    <property type="project" value="UniProtKB-SubCell"/>
</dbReference>
<dbReference type="InterPro" id="IPR005919">
    <property type="entry name" value="Pmev_kin_anim"/>
</dbReference>
<dbReference type="GO" id="GO:0005524">
    <property type="term" value="F:ATP binding"/>
    <property type="evidence" value="ECO:0007669"/>
    <property type="project" value="UniProtKB-KW"/>
</dbReference>
<evidence type="ECO:0000256" key="5">
    <source>
        <dbReference type="ARBA" id="ARBA00022516"/>
    </source>
</evidence>
<dbReference type="EC" id="2.7.4.2" evidence="3"/>
<keyword evidence="11" id="KW-0067">ATP-binding</keyword>
<comment type="caution">
    <text evidence="18">The sequence shown here is derived from an EMBL/GenBank/DDBJ whole genome shotgun (WGS) entry which is preliminary data.</text>
</comment>
<dbReference type="GO" id="GO:0006695">
    <property type="term" value="P:cholesterol biosynthetic process"/>
    <property type="evidence" value="ECO:0007669"/>
    <property type="project" value="UniProtKB-KW"/>
</dbReference>
<proteinExistence type="predicted"/>
<evidence type="ECO:0000256" key="16">
    <source>
        <dbReference type="ARBA" id="ARBA00023221"/>
    </source>
</evidence>
<evidence type="ECO:0000256" key="15">
    <source>
        <dbReference type="ARBA" id="ARBA00023166"/>
    </source>
</evidence>
<keyword evidence="14" id="KW-0443">Lipid metabolism</keyword>
<dbReference type="PANTHER" id="PTHR13101">
    <property type="entry name" value="PHOSPHOMEVALONATE KINASE"/>
    <property type="match status" value="1"/>
</dbReference>
<keyword evidence="8" id="KW-0547">Nucleotide-binding</keyword>
<keyword evidence="10" id="KW-0152">Cholesterol biosynthesis</keyword>
<dbReference type="EMBL" id="JAHHUM010000652">
    <property type="protein sequence ID" value="KAK5617951.1"/>
    <property type="molecule type" value="Genomic_DNA"/>
</dbReference>
<comment type="pathway">
    <text evidence="2">Isoprenoid biosynthesis; isopentenyl diphosphate biosynthesis via mevalonate pathway; isopentenyl diphosphate from (R)-mevalonate: step 2/3.</text>
</comment>
<evidence type="ECO:0000313" key="18">
    <source>
        <dbReference type="EMBL" id="KAK5617951.1"/>
    </source>
</evidence>
<evidence type="ECO:0000256" key="10">
    <source>
        <dbReference type="ARBA" id="ARBA00022778"/>
    </source>
</evidence>
<keyword evidence="9" id="KW-0418">Kinase</keyword>
<keyword evidence="19" id="KW-1185">Reference proteome</keyword>
<evidence type="ECO:0000256" key="4">
    <source>
        <dbReference type="ARBA" id="ARBA00022490"/>
    </source>
</evidence>
<dbReference type="GO" id="GO:0019287">
    <property type="term" value="P:isopentenyl diphosphate biosynthetic process, mevalonate pathway"/>
    <property type="evidence" value="ECO:0007669"/>
    <property type="project" value="TreeGrafter"/>
</dbReference>
<evidence type="ECO:0000256" key="17">
    <source>
        <dbReference type="ARBA" id="ARBA00034549"/>
    </source>
</evidence>
<evidence type="ECO:0000256" key="1">
    <source>
        <dbReference type="ARBA" id="ARBA00004514"/>
    </source>
</evidence>
<comment type="subcellular location">
    <subcellularLocation>
        <location evidence="1">Cytoplasm</location>
        <location evidence="1">Cytosol</location>
    </subcellularLocation>
</comment>
<keyword evidence="15" id="KW-1207">Sterol metabolism</keyword>
<organism evidence="18 19">
    <name type="scientific">Crenichthys baileyi</name>
    <name type="common">White River springfish</name>
    <dbReference type="NCBI Taxonomy" id="28760"/>
    <lineage>
        <taxon>Eukaryota</taxon>
        <taxon>Metazoa</taxon>
        <taxon>Chordata</taxon>
        <taxon>Craniata</taxon>
        <taxon>Vertebrata</taxon>
        <taxon>Euteleostomi</taxon>
        <taxon>Actinopterygii</taxon>
        <taxon>Neopterygii</taxon>
        <taxon>Teleostei</taxon>
        <taxon>Neoteleostei</taxon>
        <taxon>Acanthomorphata</taxon>
        <taxon>Ovalentaria</taxon>
        <taxon>Atherinomorphae</taxon>
        <taxon>Cyprinodontiformes</taxon>
        <taxon>Goodeidae</taxon>
        <taxon>Crenichthys</taxon>
    </lineage>
</organism>
<dbReference type="Gene3D" id="3.40.50.300">
    <property type="entry name" value="P-loop containing nucleotide triphosphate hydrolases"/>
    <property type="match status" value="1"/>
</dbReference>
<keyword evidence="7" id="KW-0808">Transferase</keyword>
<evidence type="ECO:0000256" key="6">
    <source>
        <dbReference type="ARBA" id="ARBA00022548"/>
    </source>
</evidence>
<evidence type="ECO:0000313" key="19">
    <source>
        <dbReference type="Proteomes" id="UP001311232"/>
    </source>
</evidence>
<evidence type="ECO:0000256" key="7">
    <source>
        <dbReference type="ARBA" id="ARBA00022679"/>
    </source>
</evidence>
<evidence type="ECO:0000256" key="11">
    <source>
        <dbReference type="ARBA" id="ARBA00022840"/>
    </source>
</evidence>
<dbReference type="InterPro" id="IPR027417">
    <property type="entry name" value="P-loop_NTPase"/>
</dbReference>
<name>A0AAV9S9L0_9TELE</name>
<keyword evidence="4" id="KW-0963">Cytoplasm</keyword>